<dbReference type="InterPro" id="IPR049254">
    <property type="entry name" value="Phage_tail_terminator"/>
</dbReference>
<sequence>MFDNIIDAISKKLKMVFWDEKFEIYSENREQGFEQPCFYINHIQSITKYELGNRRSKRHKFDVMYFNDDIGEDDLNRMGDTLSIVLELLEVGDKYVRAFDIEYKVDDGKLHCFLEYPVMVEFEEAQKPKMTGLEDNTNVDKMRILIDDMEVN</sequence>
<evidence type="ECO:0000313" key="1">
    <source>
        <dbReference type="EMBL" id="WAW15453.1"/>
    </source>
</evidence>
<evidence type="ECO:0000313" key="2">
    <source>
        <dbReference type="Proteomes" id="UP001164187"/>
    </source>
</evidence>
<reference evidence="1" key="1">
    <citation type="submission" date="2022-12" db="EMBL/GenBank/DDBJ databases">
        <title>Peptostreptococcus.</title>
        <authorList>
            <person name="Lee S.H."/>
        </authorList>
    </citation>
    <scope>NUCLEOTIDE SEQUENCE</scope>
    <source>
        <strain evidence="1">CBA3647</strain>
    </source>
</reference>
<dbReference type="EMBL" id="CP114052">
    <property type="protein sequence ID" value="WAW15453.1"/>
    <property type="molecule type" value="Genomic_DNA"/>
</dbReference>
<dbReference type="Pfam" id="PF20765">
    <property type="entry name" value="Phage_tail_terminator_8"/>
    <property type="match status" value="1"/>
</dbReference>
<dbReference type="RefSeq" id="WP_269312126.1">
    <property type="nucleotide sequence ID" value="NZ_CP114052.1"/>
</dbReference>
<organism evidence="1 2">
    <name type="scientific">Peptostreptococcus equinus</name>
    <dbReference type="NCBI Taxonomy" id="3003601"/>
    <lineage>
        <taxon>Bacteria</taxon>
        <taxon>Bacillati</taxon>
        <taxon>Bacillota</taxon>
        <taxon>Clostridia</taxon>
        <taxon>Peptostreptococcales</taxon>
        <taxon>Peptostreptococcaceae</taxon>
        <taxon>Peptostreptococcus</taxon>
    </lineage>
</organism>
<evidence type="ECO:0008006" key="3">
    <source>
        <dbReference type="Google" id="ProtNLM"/>
    </source>
</evidence>
<keyword evidence="2" id="KW-1185">Reference proteome</keyword>
<dbReference type="Proteomes" id="UP001164187">
    <property type="component" value="Chromosome"/>
</dbReference>
<accession>A0ABY7JTR9</accession>
<name>A0ABY7JTR9_9FIRM</name>
<gene>
    <name evidence="1" type="ORF">O0R46_03135</name>
</gene>
<protein>
    <recommendedName>
        <fullName evidence="3">Phage protein</fullName>
    </recommendedName>
</protein>
<proteinExistence type="predicted"/>